<dbReference type="Proteomes" id="UP000176997">
    <property type="component" value="Unassembled WGS sequence"/>
</dbReference>
<proteinExistence type="predicted"/>
<comment type="caution">
    <text evidence="1">The sequence shown here is derived from an EMBL/GenBank/DDBJ whole genome shotgun (WGS) entry which is preliminary data.</text>
</comment>
<organism evidence="1 2">
    <name type="scientific">Candidatus Yonathbacteria bacterium RIFCSPHIGHO2_01_FULL_51_10</name>
    <dbReference type="NCBI Taxonomy" id="1802723"/>
    <lineage>
        <taxon>Bacteria</taxon>
        <taxon>Candidatus Yonathiibacteriota</taxon>
    </lineage>
</organism>
<gene>
    <name evidence="1" type="ORF">A2675_00665</name>
</gene>
<dbReference type="AlphaFoldDB" id="A0A1G2S501"/>
<accession>A0A1G2S501</accession>
<evidence type="ECO:0000313" key="2">
    <source>
        <dbReference type="Proteomes" id="UP000176997"/>
    </source>
</evidence>
<name>A0A1G2S501_9BACT</name>
<sequence>MYVLTLNTLSLGEQGIPAENEVSREQVSWLADGRSVVYADSGYPHSTLCWYDVQNAELVAKIPFPEHVCRIAAQPGLERFLEEKDRIKMYRNEGDC</sequence>
<reference evidence="1 2" key="1">
    <citation type="journal article" date="2016" name="Nat. Commun.">
        <title>Thousands of microbial genomes shed light on interconnected biogeochemical processes in an aquifer system.</title>
        <authorList>
            <person name="Anantharaman K."/>
            <person name="Brown C.T."/>
            <person name="Hug L.A."/>
            <person name="Sharon I."/>
            <person name="Castelle C.J."/>
            <person name="Probst A.J."/>
            <person name="Thomas B.C."/>
            <person name="Singh A."/>
            <person name="Wilkins M.J."/>
            <person name="Karaoz U."/>
            <person name="Brodie E.L."/>
            <person name="Williams K.H."/>
            <person name="Hubbard S.S."/>
            <person name="Banfield J.F."/>
        </authorList>
    </citation>
    <scope>NUCLEOTIDE SEQUENCE [LARGE SCALE GENOMIC DNA]</scope>
</reference>
<protein>
    <submittedName>
        <fullName evidence="1">Uncharacterized protein</fullName>
    </submittedName>
</protein>
<evidence type="ECO:0000313" key="1">
    <source>
        <dbReference type="EMBL" id="OHA79808.1"/>
    </source>
</evidence>
<dbReference type="EMBL" id="MHUS01000042">
    <property type="protein sequence ID" value="OHA79808.1"/>
    <property type="molecule type" value="Genomic_DNA"/>
</dbReference>